<feature type="region of interest" description="Disordered" evidence="1">
    <location>
        <begin position="196"/>
        <end position="295"/>
    </location>
</feature>
<reference evidence="3 4" key="1">
    <citation type="journal article" date="2009" name="J. Bacteriol.">
        <title>Complete genome sequence of Lactobacillus johnsonii FI9785, a competitive exclusion agent against pathogens in poultry.</title>
        <authorList>
            <person name="Wegmann U."/>
            <person name="Overweg K."/>
            <person name="Horn N."/>
            <person name="Goesmann A."/>
            <person name="Narbad A."/>
            <person name="Gasson M.J."/>
            <person name="Shearman C."/>
        </authorList>
    </citation>
    <scope>NUCLEOTIDE SEQUENCE [LARGE SCALE GENOMIC DNA]</scope>
    <source>
        <strain evidence="3 4">FI9785</strain>
    </source>
</reference>
<name>D0R278_LACJF</name>
<evidence type="ECO:0008006" key="5">
    <source>
        <dbReference type="Google" id="ProtNLM"/>
    </source>
</evidence>
<organism evidence="3 4">
    <name type="scientific">Lactobacillus johnsonii (strain FI9785)</name>
    <dbReference type="NCBI Taxonomy" id="633699"/>
    <lineage>
        <taxon>Bacteria</taxon>
        <taxon>Bacillati</taxon>
        <taxon>Bacillota</taxon>
        <taxon>Bacilli</taxon>
        <taxon>Lactobacillales</taxon>
        <taxon>Lactobacillaceae</taxon>
        <taxon>Lactobacillus</taxon>
    </lineage>
</organism>
<evidence type="ECO:0000256" key="2">
    <source>
        <dbReference type="SAM" id="SignalP"/>
    </source>
</evidence>
<keyword evidence="4" id="KW-1185">Reference proteome</keyword>
<evidence type="ECO:0000313" key="4">
    <source>
        <dbReference type="Proteomes" id="UP000002627"/>
    </source>
</evidence>
<dbReference type="HOGENOM" id="CLU_942641_0_0_9"/>
<feature type="chain" id="PRO_5039022736" description="Lipoprotein" evidence="2">
    <location>
        <begin position="23"/>
        <end position="355"/>
    </location>
</feature>
<proteinExistence type="predicted"/>
<dbReference type="Proteomes" id="UP000002627">
    <property type="component" value="Chromosome"/>
</dbReference>
<feature type="compositionally biased region" description="Low complexity" evidence="1">
    <location>
        <begin position="224"/>
        <end position="293"/>
    </location>
</feature>
<evidence type="ECO:0000256" key="1">
    <source>
        <dbReference type="SAM" id="MobiDB-lite"/>
    </source>
</evidence>
<dbReference type="KEGG" id="ljf:FI9785_220"/>
<dbReference type="PROSITE" id="PS51257">
    <property type="entry name" value="PROKAR_LIPOPROTEIN"/>
    <property type="match status" value="1"/>
</dbReference>
<dbReference type="EMBL" id="FN298497">
    <property type="protein sequence ID" value="CAX66107.1"/>
    <property type="molecule type" value="Genomic_DNA"/>
</dbReference>
<keyword evidence="2" id="KW-0732">Signal</keyword>
<accession>D0R278</accession>
<gene>
    <name evidence="3" type="ordered locus">FI9785_220</name>
</gene>
<feature type="signal peptide" evidence="2">
    <location>
        <begin position="1"/>
        <end position="22"/>
    </location>
</feature>
<protein>
    <recommendedName>
        <fullName evidence="5">Lipoprotein</fullName>
    </recommendedName>
</protein>
<dbReference type="AlphaFoldDB" id="D0R278"/>
<evidence type="ECO:0000313" key="3">
    <source>
        <dbReference type="EMBL" id="CAX66107.1"/>
    </source>
</evidence>
<feature type="compositionally biased region" description="Acidic residues" evidence="1">
    <location>
        <begin position="198"/>
        <end position="215"/>
    </location>
</feature>
<sequence>MMKRSKLGVAITAFFITFLAVGCSNTSSNNSSNSGFDKYTTYMNQGKDAASSQKYETAEEKFEDAHDVKATSESKAYADQAGDMKDAQEEIREYEFKDALGELDKAANKTNGYSVMTKQASKLYKTIDKVQDHITNDINPLYKQAKLSYRDGDYQVAVKSCDQILDLPYINSKYYKKVKKNVKHLRKVANAKLNGENVNDDIDTDNLDANDDDEVTTSNKQTPNSKSSSSNSNNTDNNTNSNSNNSSSNSNSSNSQDNSAASQKSSATSSSSNTAANNNNSNTNSSSTSSSDSMMIDGQTVTGRVISQTRNQLSSIGVDTSSWSDQKVVDFMRSAANSGHTTIDSYTKQDVENFK</sequence>